<dbReference type="CDD" id="cd00130">
    <property type="entry name" value="PAS"/>
    <property type="match status" value="1"/>
</dbReference>
<keyword evidence="4" id="KW-0804">Transcription</keyword>
<dbReference type="Pfam" id="PF00158">
    <property type="entry name" value="Sigma54_activat"/>
    <property type="match status" value="1"/>
</dbReference>
<keyword evidence="8" id="KW-1185">Reference proteome</keyword>
<dbReference type="InterPro" id="IPR035965">
    <property type="entry name" value="PAS-like_dom_sf"/>
</dbReference>
<evidence type="ECO:0000259" key="6">
    <source>
        <dbReference type="PROSITE" id="PS50112"/>
    </source>
</evidence>
<evidence type="ECO:0000256" key="2">
    <source>
        <dbReference type="ARBA" id="ARBA00022840"/>
    </source>
</evidence>
<dbReference type="Pfam" id="PF00989">
    <property type="entry name" value="PAS"/>
    <property type="match status" value="1"/>
</dbReference>
<keyword evidence="2" id="KW-0067">ATP-binding</keyword>
<dbReference type="EMBL" id="JBHSHC010000130">
    <property type="protein sequence ID" value="MFC4769441.1"/>
    <property type="molecule type" value="Genomic_DNA"/>
</dbReference>
<dbReference type="NCBIfam" id="TIGR00229">
    <property type="entry name" value="sensory_box"/>
    <property type="match status" value="1"/>
</dbReference>
<dbReference type="PANTHER" id="PTHR32071">
    <property type="entry name" value="TRANSCRIPTIONAL REGULATORY PROTEIN"/>
    <property type="match status" value="1"/>
</dbReference>
<dbReference type="Gene3D" id="1.10.10.60">
    <property type="entry name" value="Homeodomain-like"/>
    <property type="match status" value="1"/>
</dbReference>
<dbReference type="PROSITE" id="PS00688">
    <property type="entry name" value="SIGMA54_INTERACT_3"/>
    <property type="match status" value="1"/>
</dbReference>
<proteinExistence type="predicted"/>
<dbReference type="PROSITE" id="PS00675">
    <property type="entry name" value="SIGMA54_INTERACT_1"/>
    <property type="match status" value="1"/>
</dbReference>
<dbReference type="PROSITE" id="PS50045">
    <property type="entry name" value="SIGMA54_INTERACT_4"/>
    <property type="match status" value="1"/>
</dbReference>
<dbReference type="SMART" id="SM00091">
    <property type="entry name" value="PAS"/>
    <property type="match status" value="1"/>
</dbReference>
<comment type="caution">
    <text evidence="7">The sequence shown here is derived from an EMBL/GenBank/DDBJ whole genome shotgun (WGS) entry which is preliminary data.</text>
</comment>
<dbReference type="InterPro" id="IPR000014">
    <property type="entry name" value="PAS"/>
</dbReference>
<dbReference type="InterPro" id="IPR013767">
    <property type="entry name" value="PAS_fold"/>
</dbReference>
<dbReference type="InterPro" id="IPR002078">
    <property type="entry name" value="Sigma_54_int"/>
</dbReference>
<dbReference type="Pfam" id="PF02954">
    <property type="entry name" value="HTH_8"/>
    <property type="match status" value="1"/>
</dbReference>
<dbReference type="InterPro" id="IPR058031">
    <property type="entry name" value="AAA_lid_NorR"/>
</dbReference>
<reference evidence="8" key="1">
    <citation type="journal article" date="2019" name="Int. J. Syst. Evol. Microbiol.">
        <title>The Global Catalogue of Microorganisms (GCM) 10K type strain sequencing project: providing services to taxonomists for standard genome sequencing and annotation.</title>
        <authorList>
            <consortium name="The Broad Institute Genomics Platform"/>
            <consortium name="The Broad Institute Genome Sequencing Center for Infectious Disease"/>
            <person name="Wu L."/>
            <person name="Ma J."/>
        </authorList>
    </citation>
    <scope>NUCLEOTIDE SEQUENCE [LARGE SCALE GENOMIC DNA]</scope>
    <source>
        <strain evidence="8">WYCCWR 12678</strain>
    </source>
</reference>
<dbReference type="SMART" id="SM00382">
    <property type="entry name" value="AAA"/>
    <property type="match status" value="1"/>
</dbReference>
<organism evidence="7 8">
    <name type="scientific">Effusibacillus consociatus</name>
    <dbReference type="NCBI Taxonomy" id="1117041"/>
    <lineage>
        <taxon>Bacteria</taxon>
        <taxon>Bacillati</taxon>
        <taxon>Bacillota</taxon>
        <taxon>Bacilli</taxon>
        <taxon>Bacillales</taxon>
        <taxon>Alicyclobacillaceae</taxon>
        <taxon>Effusibacillus</taxon>
    </lineage>
</organism>
<sequence length="453" mass="50706">MERDSQNYLKLLEAVLENAHEAIVVTDPDGKILLMNRTYRDFVGVQDVIGRHVTEVIENTRMHIVAQTGKPEVAQIQRIKGQDMIANRVPIFADGKMVAVLGTVLFQDVRQLHALAATVDQLKQELAYYKREFRRKLGAVYHFDQIVGLSPNMQEVKNLAQKVAKSDTTVLITGESGTGKELFAHAIHAASRREMGPFIRVNCAAIPDTLLESELFGYEEGAFTGAVRKGKKGKFELADHGTILLDEIGDMPLPLQAKLLRVLQEKEVERVGGIRPVSIDVRVIASTNRDLQQRIREGKFREDLFYRLNVVTLTIPPLRERPEDLPRLVDDLLEQLMESTGIIVKEIADDVWSVLHEYSWPGNIRELRNVLERAMHVMEGDCLKAKHLMISTSDNRTASSGVPTLKESLEAAERAAIVRALAETGGNKLEAAKLLGISKSGFYQKLDKYGLLN</sequence>
<dbReference type="InterPro" id="IPR025662">
    <property type="entry name" value="Sigma_54_int_dom_ATP-bd_1"/>
</dbReference>
<keyword evidence="1" id="KW-0547">Nucleotide-binding</keyword>
<protein>
    <submittedName>
        <fullName evidence="7">Sigma-54 interaction domain-containing protein</fullName>
    </submittedName>
</protein>
<dbReference type="InterPro" id="IPR009057">
    <property type="entry name" value="Homeodomain-like_sf"/>
</dbReference>
<dbReference type="SUPFAM" id="SSF46689">
    <property type="entry name" value="Homeodomain-like"/>
    <property type="match status" value="1"/>
</dbReference>
<dbReference type="InterPro" id="IPR002197">
    <property type="entry name" value="HTH_Fis"/>
</dbReference>
<dbReference type="Gene3D" id="3.30.450.20">
    <property type="entry name" value="PAS domain"/>
    <property type="match status" value="1"/>
</dbReference>
<dbReference type="Proteomes" id="UP001596002">
    <property type="component" value="Unassembled WGS sequence"/>
</dbReference>
<keyword evidence="3" id="KW-0805">Transcription regulation</keyword>
<dbReference type="SUPFAM" id="SSF55785">
    <property type="entry name" value="PYP-like sensor domain (PAS domain)"/>
    <property type="match status" value="1"/>
</dbReference>
<dbReference type="InterPro" id="IPR003593">
    <property type="entry name" value="AAA+_ATPase"/>
</dbReference>
<evidence type="ECO:0000256" key="1">
    <source>
        <dbReference type="ARBA" id="ARBA00022741"/>
    </source>
</evidence>
<evidence type="ECO:0000256" key="4">
    <source>
        <dbReference type="ARBA" id="ARBA00023163"/>
    </source>
</evidence>
<feature type="domain" description="PAS" evidence="6">
    <location>
        <begin position="8"/>
        <end position="44"/>
    </location>
</feature>
<evidence type="ECO:0000313" key="7">
    <source>
        <dbReference type="EMBL" id="MFC4769441.1"/>
    </source>
</evidence>
<evidence type="ECO:0000313" key="8">
    <source>
        <dbReference type="Proteomes" id="UP001596002"/>
    </source>
</evidence>
<dbReference type="PRINTS" id="PR01590">
    <property type="entry name" value="HTHFIS"/>
</dbReference>
<dbReference type="Pfam" id="PF25601">
    <property type="entry name" value="AAA_lid_14"/>
    <property type="match status" value="1"/>
</dbReference>
<dbReference type="Gene3D" id="1.10.8.60">
    <property type="match status" value="1"/>
</dbReference>
<dbReference type="RefSeq" id="WP_380027970.1">
    <property type="nucleotide sequence ID" value="NZ_JBHSHC010000130.1"/>
</dbReference>
<evidence type="ECO:0000259" key="5">
    <source>
        <dbReference type="PROSITE" id="PS50045"/>
    </source>
</evidence>
<name>A0ABV9Q4L0_9BACL</name>
<dbReference type="CDD" id="cd00009">
    <property type="entry name" value="AAA"/>
    <property type="match status" value="1"/>
</dbReference>
<dbReference type="InterPro" id="IPR025944">
    <property type="entry name" value="Sigma_54_int_dom_CS"/>
</dbReference>
<dbReference type="PROSITE" id="PS50112">
    <property type="entry name" value="PAS"/>
    <property type="match status" value="1"/>
</dbReference>
<feature type="domain" description="Sigma-54 factor interaction" evidence="5">
    <location>
        <begin position="146"/>
        <end position="376"/>
    </location>
</feature>
<gene>
    <name evidence="7" type="ORF">ACFO8Q_19095</name>
</gene>
<dbReference type="SUPFAM" id="SSF52540">
    <property type="entry name" value="P-loop containing nucleoside triphosphate hydrolases"/>
    <property type="match status" value="1"/>
</dbReference>
<accession>A0ABV9Q4L0</accession>
<dbReference type="Gene3D" id="3.40.50.300">
    <property type="entry name" value="P-loop containing nucleotide triphosphate hydrolases"/>
    <property type="match status" value="1"/>
</dbReference>
<evidence type="ECO:0000256" key="3">
    <source>
        <dbReference type="ARBA" id="ARBA00023015"/>
    </source>
</evidence>
<dbReference type="InterPro" id="IPR027417">
    <property type="entry name" value="P-loop_NTPase"/>
</dbReference>